<keyword evidence="2" id="KW-1185">Reference proteome</keyword>
<organism evidence="1 2">
    <name type="scientific">Roseateles oligotrophus</name>
    <dbReference type="NCBI Taxonomy" id="1769250"/>
    <lineage>
        <taxon>Bacteria</taxon>
        <taxon>Pseudomonadati</taxon>
        <taxon>Pseudomonadota</taxon>
        <taxon>Betaproteobacteria</taxon>
        <taxon>Burkholderiales</taxon>
        <taxon>Sphaerotilaceae</taxon>
        <taxon>Roseateles</taxon>
    </lineage>
</organism>
<sequence>MSTSTSMEPLSARIPSDLYLWLAQLQVEGAATNSDKLRVLLGQLKRQHDGAFDYVTALAWCRDLVARLRDSLARLEESQGKHSEVLQQVLEHSCHSMALLISAQPADAAAAAQLENALLRRSFALTEALLRQATTAEANAFDPQVVNKHMPTTLNLAQAILVLKGALHG</sequence>
<dbReference type="Proteomes" id="UP001209701">
    <property type="component" value="Unassembled WGS sequence"/>
</dbReference>
<accession>A0ABT2YF20</accession>
<name>A0ABT2YF20_9BURK</name>
<evidence type="ECO:0000313" key="2">
    <source>
        <dbReference type="Proteomes" id="UP001209701"/>
    </source>
</evidence>
<dbReference type="EMBL" id="JAJIRN010000004">
    <property type="protein sequence ID" value="MCV2368619.1"/>
    <property type="molecule type" value="Genomic_DNA"/>
</dbReference>
<proteinExistence type="predicted"/>
<protein>
    <submittedName>
        <fullName evidence="1">Uncharacterized protein</fullName>
    </submittedName>
</protein>
<reference evidence="1 2" key="1">
    <citation type="submission" date="2021-11" db="EMBL/GenBank/DDBJ databases">
        <authorList>
            <person name="Liang Q."/>
            <person name="Mou H."/>
            <person name="Liu Z."/>
        </authorList>
    </citation>
    <scope>NUCLEOTIDE SEQUENCE [LARGE SCALE GENOMIC DNA]</scope>
    <source>
        <strain evidence="1 2">CHU3</strain>
    </source>
</reference>
<dbReference type="RefSeq" id="WP_263571206.1">
    <property type="nucleotide sequence ID" value="NZ_JAJIRN010000004.1"/>
</dbReference>
<evidence type="ECO:0000313" key="1">
    <source>
        <dbReference type="EMBL" id="MCV2368619.1"/>
    </source>
</evidence>
<gene>
    <name evidence="1" type="ORF">LNV07_11015</name>
</gene>
<comment type="caution">
    <text evidence="1">The sequence shown here is derived from an EMBL/GenBank/DDBJ whole genome shotgun (WGS) entry which is preliminary data.</text>
</comment>